<sequence>MVWAGVVVGSRRNLRRAASFGVMRETSRCGGADRLPNQSTTKESAPMKRRPLAAVAALAMTIVVAPGTVAATAQPTGLAAGPVTAKQSLETPATEGSFTLTGADAAAYRLPADVDQVWSTRYPDGSVQTRYQQVVANAEVLGGQVTVFRNAEGRKTSVIGAHFASLQPTNAKRLSLADSLDVAADLLGTRGERSSTLHIDPRDGRLYYEVETRRFAKRPFLWVDAATGNIRNRFDAITEEGEGIGIKGDTKTIDTSGPDGAYRMISSDHRQETYDAQNQTNHPGVLMTDPDDNWNLDQPQNLSPSQAAGVDAHYYAELVDDFYANTFGRNSIDDNGMQIISTVHYDVGYCNAFWNGEQMTYGDGDSPETCKPLSGGLDVIGHELTHGVTEFTSGLIYENESGALNEAFSDMIGNTTEFYADRRSLDPAAEPDWLIGEDVIPAGVYGGAEAGFRDMSDPEADGDPDHYSERYTGTNDNGGVHTNSGIPNHAYWLAVNGGTNAGCDGVGSGGHVHAVDCDVRVPAVGLNRTKNIFYRGFTSLTEYANFCDARAGTMAVAGDNSRLAIRKAWAAVGVRAGCEPAVPPPPPCVGDATAQIPFESPHPYGNNGNCTWTFDNGSRGFAFHFSLLETEAGYDYVYIKDANGNVLARYDGTHPLPGGVTTPCIPTRVGSVQLTTDQAVTDQGFKVDAVEDC</sequence>
<evidence type="ECO:0000259" key="13">
    <source>
        <dbReference type="PROSITE" id="PS01180"/>
    </source>
</evidence>
<evidence type="ECO:0000313" key="14">
    <source>
        <dbReference type="EMBL" id="CAA9359036.1"/>
    </source>
</evidence>
<reference evidence="14" key="1">
    <citation type="submission" date="2020-02" db="EMBL/GenBank/DDBJ databases">
        <authorList>
            <person name="Meier V. D."/>
        </authorList>
    </citation>
    <scope>NUCLEOTIDE SEQUENCE</scope>
    <source>
        <strain evidence="14">AVDCRST_MAG72</strain>
    </source>
</reference>
<feature type="region of interest" description="Disordered" evidence="11">
    <location>
        <begin position="455"/>
        <end position="480"/>
    </location>
</feature>
<dbReference type="Pfam" id="PF07504">
    <property type="entry name" value="FTP"/>
    <property type="match status" value="1"/>
</dbReference>
<gene>
    <name evidence="14" type="ORF">AVDCRST_MAG72-2083</name>
</gene>
<dbReference type="InterPro" id="IPR027268">
    <property type="entry name" value="Peptidase_M4/M1_CTD_sf"/>
</dbReference>
<dbReference type="GO" id="GO:0046872">
    <property type="term" value="F:metal ion binding"/>
    <property type="evidence" value="ECO:0007669"/>
    <property type="project" value="UniProtKB-UniRule"/>
</dbReference>
<keyword evidence="7 10" id="KW-0482">Metalloprotease</keyword>
<dbReference type="PRINTS" id="PR00730">
    <property type="entry name" value="THERMOLYSIN"/>
</dbReference>
<dbReference type="EC" id="3.4.24.-" evidence="10"/>
<evidence type="ECO:0000256" key="6">
    <source>
        <dbReference type="ARBA" id="ARBA00022833"/>
    </source>
</evidence>
<evidence type="ECO:0000256" key="12">
    <source>
        <dbReference type="SAM" id="Phobius"/>
    </source>
</evidence>
<dbReference type="GO" id="GO:0006508">
    <property type="term" value="P:proteolysis"/>
    <property type="evidence" value="ECO:0007669"/>
    <property type="project" value="UniProtKB-KW"/>
</dbReference>
<evidence type="ECO:0000256" key="5">
    <source>
        <dbReference type="ARBA" id="ARBA00022801"/>
    </source>
</evidence>
<comment type="subcellular location">
    <subcellularLocation>
        <location evidence="10">Secreted</location>
    </subcellularLocation>
</comment>
<feature type="compositionally biased region" description="Polar residues" evidence="11">
    <location>
        <begin position="471"/>
        <end position="480"/>
    </location>
</feature>
<dbReference type="PROSITE" id="PS01180">
    <property type="entry name" value="CUB"/>
    <property type="match status" value="1"/>
</dbReference>
<dbReference type="InterPro" id="IPR035914">
    <property type="entry name" value="Sperma_CUB_dom_sf"/>
</dbReference>
<proteinExistence type="inferred from homology"/>
<evidence type="ECO:0000256" key="1">
    <source>
        <dbReference type="ARBA" id="ARBA00009388"/>
    </source>
</evidence>
<dbReference type="GO" id="GO:0005576">
    <property type="term" value="C:extracellular region"/>
    <property type="evidence" value="ECO:0007669"/>
    <property type="project" value="UniProtKB-SubCell"/>
</dbReference>
<dbReference type="CDD" id="cd09597">
    <property type="entry name" value="M4_TLP"/>
    <property type="match status" value="1"/>
</dbReference>
<dbReference type="InterPro" id="IPR050728">
    <property type="entry name" value="Zinc_Metalloprotease_M4"/>
</dbReference>
<feature type="domain" description="CUB" evidence="13">
    <location>
        <begin position="578"/>
        <end position="692"/>
    </location>
</feature>
<comment type="cofactor">
    <cofactor evidence="10">
        <name>Zn(2+)</name>
        <dbReference type="ChEBI" id="CHEBI:29105"/>
    </cofactor>
</comment>
<name>A0A6J4MIC2_9ACTN</name>
<keyword evidence="10" id="KW-0964">Secreted</keyword>
<dbReference type="GO" id="GO:0004222">
    <property type="term" value="F:metalloendopeptidase activity"/>
    <property type="evidence" value="ECO:0007669"/>
    <property type="project" value="UniProtKB-UniRule"/>
</dbReference>
<evidence type="ECO:0000256" key="9">
    <source>
        <dbReference type="PIRSR" id="PIRSR623612-1"/>
    </source>
</evidence>
<dbReference type="PANTHER" id="PTHR33794">
    <property type="entry name" value="BACILLOLYSIN"/>
    <property type="match status" value="1"/>
</dbReference>
<feature type="active site" evidence="9">
    <location>
        <position position="383"/>
    </location>
</feature>
<dbReference type="Pfam" id="PF02868">
    <property type="entry name" value="Peptidase_M4_C"/>
    <property type="match status" value="1"/>
</dbReference>
<dbReference type="InterPro" id="IPR011096">
    <property type="entry name" value="FTP_domain"/>
</dbReference>
<evidence type="ECO:0000256" key="2">
    <source>
        <dbReference type="ARBA" id="ARBA00022670"/>
    </source>
</evidence>
<evidence type="ECO:0000256" key="7">
    <source>
        <dbReference type="ARBA" id="ARBA00023049"/>
    </source>
</evidence>
<keyword evidence="12" id="KW-0812">Transmembrane</keyword>
<evidence type="ECO:0000256" key="11">
    <source>
        <dbReference type="SAM" id="MobiDB-lite"/>
    </source>
</evidence>
<evidence type="ECO:0000256" key="8">
    <source>
        <dbReference type="ARBA" id="ARBA00023157"/>
    </source>
</evidence>
<dbReference type="SUPFAM" id="SSF49854">
    <property type="entry name" value="Spermadhesin, CUB domain"/>
    <property type="match status" value="1"/>
</dbReference>
<dbReference type="InterPro" id="IPR000859">
    <property type="entry name" value="CUB_dom"/>
</dbReference>
<dbReference type="InterPro" id="IPR023612">
    <property type="entry name" value="Peptidase_M4"/>
</dbReference>
<keyword evidence="12" id="KW-0472">Membrane</keyword>
<dbReference type="InterPro" id="IPR013856">
    <property type="entry name" value="Peptidase_M4_domain"/>
</dbReference>
<dbReference type="EMBL" id="CADCUJ010000089">
    <property type="protein sequence ID" value="CAA9359036.1"/>
    <property type="molecule type" value="Genomic_DNA"/>
</dbReference>
<dbReference type="Pfam" id="PF01447">
    <property type="entry name" value="Peptidase_M4"/>
    <property type="match status" value="1"/>
</dbReference>
<dbReference type="PANTHER" id="PTHR33794:SF1">
    <property type="entry name" value="BACILLOLYSIN"/>
    <property type="match status" value="1"/>
</dbReference>
<dbReference type="Gene3D" id="1.10.390.10">
    <property type="entry name" value="Neutral Protease Domain 2"/>
    <property type="match status" value="1"/>
</dbReference>
<evidence type="ECO:0000256" key="10">
    <source>
        <dbReference type="RuleBase" id="RU366073"/>
    </source>
</evidence>
<feature type="transmembrane region" description="Helical" evidence="12">
    <location>
        <begin position="52"/>
        <end position="73"/>
    </location>
</feature>
<dbReference type="AlphaFoldDB" id="A0A6J4MIC2"/>
<evidence type="ECO:0000256" key="3">
    <source>
        <dbReference type="ARBA" id="ARBA00022723"/>
    </source>
</evidence>
<dbReference type="InterPro" id="IPR001570">
    <property type="entry name" value="Peptidase_M4_C_domain"/>
</dbReference>
<keyword evidence="2 10" id="KW-0645">Protease</keyword>
<feature type="region of interest" description="Disordered" evidence="11">
    <location>
        <begin position="28"/>
        <end position="48"/>
    </location>
</feature>
<keyword evidence="5 10" id="KW-0378">Hydrolase</keyword>
<keyword evidence="4" id="KW-0732">Signal</keyword>
<accession>A0A6J4MIC2</accession>
<dbReference type="CDD" id="cd00041">
    <property type="entry name" value="CUB"/>
    <property type="match status" value="1"/>
</dbReference>
<keyword evidence="12" id="KW-1133">Transmembrane helix</keyword>
<feature type="active site" description="Proton donor" evidence="9">
    <location>
        <position position="481"/>
    </location>
</feature>
<comment type="similarity">
    <text evidence="1 10">Belongs to the peptidase M4 family.</text>
</comment>
<protein>
    <recommendedName>
        <fullName evidence="10">Neutral metalloproteinase</fullName>
        <ecNumber evidence="10">3.4.24.-</ecNumber>
    </recommendedName>
</protein>
<keyword evidence="6 10" id="KW-0862">Zinc</keyword>
<comment type="function">
    <text evidence="10">Extracellular zinc metalloprotease.</text>
</comment>
<evidence type="ECO:0000256" key="4">
    <source>
        <dbReference type="ARBA" id="ARBA00022729"/>
    </source>
</evidence>
<keyword evidence="3" id="KW-0479">Metal-binding</keyword>
<keyword evidence="8" id="KW-1015">Disulfide bond</keyword>
<dbReference type="SUPFAM" id="SSF55486">
    <property type="entry name" value="Metalloproteases ('zincins'), catalytic domain"/>
    <property type="match status" value="1"/>
</dbReference>
<dbReference type="Gene3D" id="2.60.120.290">
    <property type="entry name" value="Spermadhesin, CUB domain"/>
    <property type="match status" value="1"/>
</dbReference>
<organism evidence="14">
    <name type="scientific">uncultured Nocardioidaceae bacterium</name>
    <dbReference type="NCBI Taxonomy" id="253824"/>
    <lineage>
        <taxon>Bacteria</taxon>
        <taxon>Bacillati</taxon>
        <taxon>Actinomycetota</taxon>
        <taxon>Actinomycetes</taxon>
        <taxon>Propionibacteriales</taxon>
        <taxon>Nocardioidaceae</taxon>
        <taxon>environmental samples</taxon>
    </lineage>
</organism>
<dbReference type="Gene3D" id="3.10.170.10">
    <property type="match status" value="1"/>
</dbReference>